<comment type="caution">
    <text evidence="1">The sequence shown here is derived from an EMBL/GenBank/DDBJ whole genome shotgun (WGS) entry which is preliminary data.</text>
</comment>
<proteinExistence type="predicted"/>
<dbReference type="RefSeq" id="WP_241712464.1">
    <property type="nucleotide sequence ID" value="NZ_JALBUF010000002.1"/>
</dbReference>
<protein>
    <submittedName>
        <fullName evidence="1">Uncharacterized protein</fullName>
    </submittedName>
</protein>
<evidence type="ECO:0000313" key="2">
    <source>
        <dbReference type="Proteomes" id="UP001139263"/>
    </source>
</evidence>
<sequence length="123" mass="13759">MTNSVVMSFANFLQKQSFSTTMWDKGYGPDEVNKVCGEMTRFMQAELGIPGEFIVLWAESDGIIFYGDSELAYAVNERAYLLPNPYIEGDSEGFVSALLKITSGLQAELYDVPIKHRVLFNAI</sequence>
<organism evidence="1 2">
    <name type="scientific">Sulfoacidibacillus ferrooxidans</name>
    <dbReference type="NCBI Taxonomy" id="2005001"/>
    <lineage>
        <taxon>Bacteria</taxon>
        <taxon>Bacillati</taxon>
        <taxon>Bacillota</taxon>
        <taxon>Bacilli</taxon>
        <taxon>Bacillales</taxon>
        <taxon>Alicyclobacillaceae</taxon>
        <taxon>Sulfoacidibacillus</taxon>
    </lineage>
</organism>
<dbReference type="AlphaFoldDB" id="A0A9X2AE81"/>
<gene>
    <name evidence="1" type="ORF">MM817_01130</name>
</gene>
<dbReference type="Proteomes" id="UP001139263">
    <property type="component" value="Unassembled WGS sequence"/>
</dbReference>
<name>A0A9X2AE81_9BACL</name>
<evidence type="ECO:0000313" key="1">
    <source>
        <dbReference type="EMBL" id="MCI0182861.1"/>
    </source>
</evidence>
<accession>A0A9X2AE81</accession>
<keyword evidence="2" id="KW-1185">Reference proteome</keyword>
<dbReference type="EMBL" id="JALBUF010000002">
    <property type="protein sequence ID" value="MCI0182861.1"/>
    <property type="molecule type" value="Genomic_DNA"/>
</dbReference>
<reference evidence="1" key="1">
    <citation type="submission" date="2022-03" db="EMBL/GenBank/DDBJ databases">
        <title>Draft Genome Sequence of Firmicute Strain S0AB, a Heterotrophic Iron/Sulfur-Oxidizing Extreme Acidophile.</title>
        <authorList>
            <person name="Vergara E."/>
            <person name="Pakostova E."/>
            <person name="Johnson D.B."/>
            <person name="Holmes D.S."/>
        </authorList>
    </citation>
    <scope>NUCLEOTIDE SEQUENCE</scope>
    <source>
        <strain evidence="1">S0AB</strain>
    </source>
</reference>